<feature type="domain" description="Cyclic nucleotide-binding" evidence="3">
    <location>
        <begin position="653"/>
        <end position="735"/>
    </location>
</feature>
<protein>
    <recommendedName>
        <fullName evidence="3">Cyclic nucleotide-binding domain-containing protein</fullName>
    </recommendedName>
</protein>
<dbReference type="SUPFAM" id="SSF51206">
    <property type="entry name" value="cAMP-binding domain-like"/>
    <property type="match status" value="2"/>
</dbReference>
<dbReference type="GO" id="GO:0034220">
    <property type="term" value="P:monoatomic ion transmembrane transport"/>
    <property type="evidence" value="ECO:0007669"/>
    <property type="project" value="UniProtKB-KW"/>
</dbReference>
<keyword evidence="1" id="KW-0813">Transport</keyword>
<comment type="caution">
    <text evidence="4">The sequence shown here is derived from an EMBL/GenBank/DDBJ whole genome shotgun (WGS) entry which is preliminary data.</text>
</comment>
<evidence type="ECO:0000313" key="5">
    <source>
        <dbReference type="Proteomes" id="UP001153076"/>
    </source>
</evidence>
<dbReference type="InterPro" id="IPR014710">
    <property type="entry name" value="RmlC-like_jellyroll"/>
</dbReference>
<evidence type="ECO:0000256" key="1">
    <source>
        <dbReference type="ARBA" id="ARBA00023286"/>
    </source>
</evidence>
<proteinExistence type="predicted"/>
<evidence type="ECO:0000256" key="2">
    <source>
        <dbReference type="ARBA" id="ARBA00023303"/>
    </source>
</evidence>
<evidence type="ECO:0000259" key="3">
    <source>
        <dbReference type="PROSITE" id="PS50042"/>
    </source>
</evidence>
<dbReference type="GO" id="GO:0016020">
    <property type="term" value="C:membrane"/>
    <property type="evidence" value="ECO:0007669"/>
    <property type="project" value="UniProtKB-SubCell"/>
</dbReference>
<dbReference type="Gene3D" id="2.60.120.10">
    <property type="entry name" value="Jelly Rolls"/>
    <property type="match status" value="2"/>
</dbReference>
<dbReference type="PANTHER" id="PTHR45651">
    <property type="entry name" value="CYCLIC NUCLEOTIDE-GATED ION CHANNEL 15-RELATED-RELATED"/>
    <property type="match status" value="1"/>
</dbReference>
<dbReference type="CDD" id="cd00038">
    <property type="entry name" value="CAP_ED"/>
    <property type="match status" value="1"/>
</dbReference>
<dbReference type="SUPFAM" id="SSF81324">
    <property type="entry name" value="Voltage-gated potassium channels"/>
    <property type="match status" value="1"/>
</dbReference>
<keyword evidence="2" id="KW-0407">Ion channel</keyword>
<dbReference type="EMBL" id="JAKOGI010000038">
    <property type="protein sequence ID" value="KAJ8447492.1"/>
    <property type="molecule type" value="Genomic_DNA"/>
</dbReference>
<gene>
    <name evidence="4" type="ORF">Cgig2_019486</name>
</gene>
<evidence type="ECO:0000313" key="4">
    <source>
        <dbReference type="EMBL" id="KAJ8447492.1"/>
    </source>
</evidence>
<dbReference type="PANTHER" id="PTHR45651:SF12">
    <property type="entry name" value="CYCLIC NUCLEOTIDE-GATED ION CHANNEL 15-RELATED"/>
    <property type="match status" value="1"/>
</dbReference>
<accession>A0A9Q1QM92</accession>
<dbReference type="OrthoDB" id="421226at2759"/>
<dbReference type="InterPro" id="IPR000595">
    <property type="entry name" value="cNMP-bd_dom"/>
</dbReference>
<keyword evidence="5" id="KW-1185">Reference proteome</keyword>
<dbReference type="Gene3D" id="1.10.287.630">
    <property type="entry name" value="Helix hairpin bin"/>
    <property type="match status" value="1"/>
</dbReference>
<reference evidence="4" key="1">
    <citation type="submission" date="2022-04" db="EMBL/GenBank/DDBJ databases">
        <title>Carnegiea gigantea Genome sequencing and assembly v2.</title>
        <authorList>
            <person name="Copetti D."/>
            <person name="Sanderson M.J."/>
            <person name="Burquez A."/>
            <person name="Wojciechowski M.F."/>
        </authorList>
    </citation>
    <scope>NUCLEOTIDE SEQUENCE</scope>
    <source>
        <strain evidence="4">SGP5-SGP5p</strain>
        <tissue evidence="4">Aerial part</tissue>
    </source>
</reference>
<dbReference type="Proteomes" id="UP001153076">
    <property type="component" value="Unassembled WGS sequence"/>
</dbReference>
<dbReference type="PROSITE" id="PS50042">
    <property type="entry name" value="CNMP_BINDING_3"/>
    <property type="match status" value="1"/>
</dbReference>
<dbReference type="AlphaFoldDB" id="A0A9Q1QM92"/>
<dbReference type="InterPro" id="IPR018490">
    <property type="entry name" value="cNMP-bd_dom_sf"/>
</dbReference>
<name>A0A9Q1QM92_9CARY</name>
<keyword evidence="1" id="KW-0406">Ion transport</keyword>
<keyword evidence="1" id="KW-1071">Ligand-gated ion channel</keyword>
<organism evidence="4 5">
    <name type="scientific">Carnegiea gigantea</name>
    <dbReference type="NCBI Taxonomy" id="171969"/>
    <lineage>
        <taxon>Eukaryota</taxon>
        <taxon>Viridiplantae</taxon>
        <taxon>Streptophyta</taxon>
        <taxon>Embryophyta</taxon>
        <taxon>Tracheophyta</taxon>
        <taxon>Spermatophyta</taxon>
        <taxon>Magnoliopsida</taxon>
        <taxon>eudicotyledons</taxon>
        <taxon>Gunneridae</taxon>
        <taxon>Pentapetalae</taxon>
        <taxon>Caryophyllales</taxon>
        <taxon>Cactineae</taxon>
        <taxon>Cactaceae</taxon>
        <taxon>Cactoideae</taxon>
        <taxon>Echinocereeae</taxon>
        <taxon>Carnegiea</taxon>
    </lineage>
</organism>
<sequence>MDDRLLDAVCERLKPTLCTEGTPLVSEGDPLTEMLFVVRGYLYSCTTGGGRIVKAITDVEAFTREANDLKFAALQFRRLHSRELKHTLRCYSHQWRLWAACYIQAAWHRHKKRNMLGELAEKESQPLLIPRSSAYEEMEVFVPRPGSGMAVYAARLMADIQRGSSNRVARRVANGPGFEFSLLPPKAFYPVDWLRIHKLFKKPKSKSQIRRTREKALQLVEESCGNEEKRENCQVLSNDCDMLIWNYGIIDPTGPIASRWSKLFLAACIISLFIEPFFLLVPEVRSEFCIASGVSLQVKLTIIRSVTDLFYLIHIFVQFRTAYVDSCSHAFGEGQLVLDPWKIALRYLRFSFWVDLAVALPLPQLLLRLVLAYPLPTQIVEATGVISRKPWVTDACNLLFIMLSSHMSFRILLVSSSCLTTARMLENQNSTICDYEFCDCGMIPGEDRNAWIQSSNIATNCQPSLIDPPFTSAAFWYKFRCSIWWGFQNVRYETVFSMIGQKLMVLCFAHSILCSFNCHIHGTLVPNLVTSIYIGENWFSMMVVTLGLINYALYIHSATARLDEWTVHRNDTEQWMHHRQLPQDLRECIRDDDQYNWVTTRGVDEESLLKEFPPDFRRQIKRHLCLGLVRRVNHIVTPPYLFYERLKPTLCTEGILLVSEGDPLTEMLFVVRGHLYSCTTGGGCIGFFSSTEISPGDFCGEELLMWALEPPSNGSLPSSTWTVKAITDVQAFTLEADFRRLHSRELKHTLRCYSHQWRLWAARHIQAAWHRHKKSKMLGELAEKESQPSLIPSSSAYEDMEVFAPRPGSGMAAYATRLMADIRRGSSNRYSKHSDRPVPIAFQVPGCGRGRINDLENIAAP</sequence>